<dbReference type="AlphaFoldDB" id="A0A8S3RSJ1"/>
<dbReference type="PANTHER" id="PTHR15427">
    <property type="entry name" value="EMILIN ELASTIN MICROFIBRIL INTERFACE-LOCATED PROTEIN ELASTIN MICROFIBRIL INTERFACER"/>
    <property type="match status" value="1"/>
</dbReference>
<sequence length="175" mass="20071">MYSYDNVLIRQLYTPSKDHLNRKLKVLLSQFRAWRTRKHMDTKGYTCLHSIQEFCTQTALNIVIVKFDKLWTNNLNAYEVTTGVFTAPIPGLYHFTAVVMSESAKSLFLYLWHNDTTTAGSYTLGDGYKTGTFDVVFKLKKGDRVYIRCSSSCNGQKIYSSSNNYSTFSGYLISK</sequence>
<dbReference type="PANTHER" id="PTHR15427:SF50">
    <property type="entry name" value="COMPLEMENT C1Q TUMOR NECROSIS FACTOR-RELATED PROTEIN 2-LIKE"/>
    <property type="match status" value="1"/>
</dbReference>
<evidence type="ECO:0000256" key="2">
    <source>
        <dbReference type="ARBA" id="ARBA00022525"/>
    </source>
</evidence>
<evidence type="ECO:0000313" key="4">
    <source>
        <dbReference type="EMBL" id="CAG2212181.1"/>
    </source>
</evidence>
<dbReference type="PRINTS" id="PR00007">
    <property type="entry name" value="COMPLEMNTC1Q"/>
</dbReference>
<reference evidence="4" key="1">
    <citation type="submission" date="2021-03" db="EMBL/GenBank/DDBJ databases">
        <authorList>
            <person name="Bekaert M."/>
        </authorList>
    </citation>
    <scope>NUCLEOTIDE SEQUENCE</scope>
</reference>
<dbReference type="PROSITE" id="PS50871">
    <property type="entry name" value="C1Q"/>
    <property type="match status" value="1"/>
</dbReference>
<name>A0A8S3RSJ1_MYTED</name>
<dbReference type="EMBL" id="CAJPWZ010001292">
    <property type="protein sequence ID" value="CAG2212181.1"/>
    <property type="molecule type" value="Genomic_DNA"/>
</dbReference>
<dbReference type="Proteomes" id="UP000683360">
    <property type="component" value="Unassembled WGS sequence"/>
</dbReference>
<keyword evidence="2" id="KW-0964">Secreted</keyword>
<dbReference type="GO" id="GO:0005576">
    <property type="term" value="C:extracellular region"/>
    <property type="evidence" value="ECO:0007669"/>
    <property type="project" value="UniProtKB-SubCell"/>
</dbReference>
<dbReference type="InterPro" id="IPR050392">
    <property type="entry name" value="Collagen/C1q_domain"/>
</dbReference>
<dbReference type="SUPFAM" id="SSF49842">
    <property type="entry name" value="TNF-like"/>
    <property type="match status" value="1"/>
</dbReference>
<evidence type="ECO:0000313" key="5">
    <source>
        <dbReference type="Proteomes" id="UP000683360"/>
    </source>
</evidence>
<dbReference type="InterPro" id="IPR008983">
    <property type="entry name" value="Tumour_necrosis_fac-like_dom"/>
</dbReference>
<evidence type="ECO:0000259" key="3">
    <source>
        <dbReference type="PROSITE" id="PS50871"/>
    </source>
</evidence>
<keyword evidence="5" id="KW-1185">Reference proteome</keyword>
<dbReference type="Pfam" id="PF00386">
    <property type="entry name" value="C1q"/>
    <property type="match status" value="1"/>
</dbReference>
<comment type="subcellular location">
    <subcellularLocation>
        <location evidence="1">Secreted</location>
    </subcellularLocation>
</comment>
<dbReference type="OrthoDB" id="6104610at2759"/>
<accession>A0A8S3RSJ1</accession>
<organism evidence="4 5">
    <name type="scientific">Mytilus edulis</name>
    <name type="common">Blue mussel</name>
    <dbReference type="NCBI Taxonomy" id="6550"/>
    <lineage>
        <taxon>Eukaryota</taxon>
        <taxon>Metazoa</taxon>
        <taxon>Spiralia</taxon>
        <taxon>Lophotrochozoa</taxon>
        <taxon>Mollusca</taxon>
        <taxon>Bivalvia</taxon>
        <taxon>Autobranchia</taxon>
        <taxon>Pteriomorphia</taxon>
        <taxon>Mytilida</taxon>
        <taxon>Mytiloidea</taxon>
        <taxon>Mytilidae</taxon>
        <taxon>Mytilinae</taxon>
        <taxon>Mytilus</taxon>
    </lineage>
</organism>
<protein>
    <recommendedName>
        <fullName evidence="3">C1q domain-containing protein</fullName>
    </recommendedName>
</protein>
<gene>
    <name evidence="4" type="ORF">MEDL_26217</name>
</gene>
<evidence type="ECO:0000256" key="1">
    <source>
        <dbReference type="ARBA" id="ARBA00004613"/>
    </source>
</evidence>
<comment type="caution">
    <text evidence="4">The sequence shown here is derived from an EMBL/GenBank/DDBJ whole genome shotgun (WGS) entry which is preliminary data.</text>
</comment>
<dbReference type="SMART" id="SM00110">
    <property type="entry name" value="C1Q"/>
    <property type="match status" value="1"/>
</dbReference>
<dbReference type="Gene3D" id="2.60.120.40">
    <property type="match status" value="1"/>
</dbReference>
<proteinExistence type="predicted"/>
<feature type="domain" description="C1q" evidence="3">
    <location>
        <begin position="38"/>
        <end position="175"/>
    </location>
</feature>
<dbReference type="InterPro" id="IPR001073">
    <property type="entry name" value="C1q_dom"/>
</dbReference>